<dbReference type="EMBL" id="GBRH01235743">
    <property type="protein sequence ID" value="JAD62152.1"/>
    <property type="molecule type" value="Transcribed_RNA"/>
</dbReference>
<organism evidence="1">
    <name type="scientific">Arundo donax</name>
    <name type="common">Giant reed</name>
    <name type="synonym">Donax arundinaceus</name>
    <dbReference type="NCBI Taxonomy" id="35708"/>
    <lineage>
        <taxon>Eukaryota</taxon>
        <taxon>Viridiplantae</taxon>
        <taxon>Streptophyta</taxon>
        <taxon>Embryophyta</taxon>
        <taxon>Tracheophyta</taxon>
        <taxon>Spermatophyta</taxon>
        <taxon>Magnoliopsida</taxon>
        <taxon>Liliopsida</taxon>
        <taxon>Poales</taxon>
        <taxon>Poaceae</taxon>
        <taxon>PACMAD clade</taxon>
        <taxon>Arundinoideae</taxon>
        <taxon>Arundineae</taxon>
        <taxon>Arundo</taxon>
    </lineage>
</organism>
<proteinExistence type="predicted"/>
<sequence length="24" mass="2613">MVTTLRLLVGNIIDLSFSNGSHPK</sequence>
<evidence type="ECO:0000313" key="1">
    <source>
        <dbReference type="EMBL" id="JAD62152.1"/>
    </source>
</evidence>
<reference evidence="1" key="2">
    <citation type="journal article" date="2015" name="Data Brief">
        <title>Shoot transcriptome of the giant reed, Arundo donax.</title>
        <authorList>
            <person name="Barrero R.A."/>
            <person name="Guerrero F.D."/>
            <person name="Moolhuijzen P."/>
            <person name="Goolsby J.A."/>
            <person name="Tidwell J."/>
            <person name="Bellgard S.E."/>
            <person name="Bellgard M.I."/>
        </authorList>
    </citation>
    <scope>NUCLEOTIDE SEQUENCE</scope>
    <source>
        <tissue evidence="1">Shoot tissue taken approximately 20 cm above the soil surface</tissue>
    </source>
</reference>
<protein>
    <submittedName>
        <fullName evidence="1">Uncharacterized protein</fullName>
    </submittedName>
</protein>
<name>A0A0A9BSC1_ARUDO</name>
<reference evidence="1" key="1">
    <citation type="submission" date="2014-09" db="EMBL/GenBank/DDBJ databases">
        <authorList>
            <person name="Magalhaes I.L.F."/>
            <person name="Oliveira U."/>
            <person name="Santos F.R."/>
            <person name="Vidigal T.H.D.A."/>
            <person name="Brescovit A.D."/>
            <person name="Santos A.J."/>
        </authorList>
    </citation>
    <scope>NUCLEOTIDE SEQUENCE</scope>
    <source>
        <tissue evidence="1">Shoot tissue taken approximately 20 cm above the soil surface</tissue>
    </source>
</reference>
<dbReference type="AlphaFoldDB" id="A0A0A9BSC1"/>
<accession>A0A0A9BSC1</accession>